<dbReference type="STRING" id="1036181.SAMN05421756_103128"/>
<feature type="transmembrane region" description="Helical" evidence="1">
    <location>
        <begin position="21"/>
        <end position="46"/>
    </location>
</feature>
<dbReference type="Proteomes" id="UP000198504">
    <property type="component" value="Unassembled WGS sequence"/>
</dbReference>
<sequence length="134" mass="13226">MPARFSTSSGAGRPTGVRVALVVAVVGVLLVLGAVLAPVLGVIGSADGASAGALDVPVGRIVGVGLLGLVLVLGLGAGLVRTLRTPVAWALTVLVVVITLVASVYPLLSTASAALEQGRDFVPWVTGLVAQLRG</sequence>
<name>A0A1H9F4G2_9ACTN</name>
<evidence type="ECO:0000256" key="1">
    <source>
        <dbReference type="SAM" id="Phobius"/>
    </source>
</evidence>
<reference evidence="3" key="1">
    <citation type="submission" date="2016-10" db="EMBL/GenBank/DDBJ databases">
        <authorList>
            <person name="Varghese N."/>
            <person name="Submissions S."/>
        </authorList>
    </citation>
    <scope>NUCLEOTIDE SEQUENCE [LARGE SCALE GENOMIC DNA]</scope>
    <source>
        <strain evidence="3">CGMCC 4.6856</strain>
    </source>
</reference>
<keyword evidence="1" id="KW-1133">Transmembrane helix</keyword>
<evidence type="ECO:0008006" key="4">
    <source>
        <dbReference type="Google" id="ProtNLM"/>
    </source>
</evidence>
<keyword evidence="1" id="KW-0812">Transmembrane</keyword>
<protein>
    <recommendedName>
        <fullName evidence="4">Tryptophan-associated transmembrane protein (Trp_oprn_chp)</fullName>
    </recommendedName>
</protein>
<keyword evidence="1" id="KW-0472">Membrane</keyword>
<dbReference type="RefSeq" id="WP_091178780.1">
    <property type="nucleotide sequence ID" value="NZ_FOFA01000003.1"/>
</dbReference>
<proteinExistence type="predicted"/>
<gene>
    <name evidence="2" type="ORF">SAMN05421756_103128</name>
</gene>
<evidence type="ECO:0000313" key="2">
    <source>
        <dbReference type="EMBL" id="SEQ32118.1"/>
    </source>
</evidence>
<dbReference type="AlphaFoldDB" id="A0A1H9F4G2"/>
<dbReference type="EMBL" id="FOFA01000003">
    <property type="protein sequence ID" value="SEQ32118.1"/>
    <property type="molecule type" value="Genomic_DNA"/>
</dbReference>
<keyword evidence="3" id="KW-1185">Reference proteome</keyword>
<feature type="transmembrane region" description="Helical" evidence="1">
    <location>
        <begin position="58"/>
        <end position="80"/>
    </location>
</feature>
<feature type="transmembrane region" description="Helical" evidence="1">
    <location>
        <begin position="87"/>
        <end position="108"/>
    </location>
</feature>
<dbReference type="OrthoDB" id="10019815at2"/>
<evidence type="ECO:0000313" key="3">
    <source>
        <dbReference type="Proteomes" id="UP000198504"/>
    </source>
</evidence>
<accession>A0A1H9F4G2</accession>
<organism evidence="2 3">
    <name type="scientific">Microlunatus flavus</name>
    <dbReference type="NCBI Taxonomy" id="1036181"/>
    <lineage>
        <taxon>Bacteria</taxon>
        <taxon>Bacillati</taxon>
        <taxon>Actinomycetota</taxon>
        <taxon>Actinomycetes</taxon>
        <taxon>Propionibacteriales</taxon>
        <taxon>Propionibacteriaceae</taxon>
        <taxon>Microlunatus</taxon>
    </lineage>
</organism>